<evidence type="ECO:0000313" key="2">
    <source>
        <dbReference type="Proteomes" id="UP001165960"/>
    </source>
</evidence>
<proteinExistence type="predicted"/>
<name>A0ACC2T835_9FUNG</name>
<sequence>MRASMILAQLGFGFAAQTICQDGINLIEHFETYQPNFYYDQAGVRTIGFGHACIVSSNYCNDIVAPLSRQQATDLMMNDIAPCAQYVTDAITSNVSTNAFAAMVSLAYNVGPQAFGASQIPAAVNSGNLVAASNGFMAFTTVNGQYLTDLAIRRQAEMKLFCSDGFC</sequence>
<evidence type="ECO:0000313" key="1">
    <source>
        <dbReference type="EMBL" id="KAJ9070741.1"/>
    </source>
</evidence>
<dbReference type="EMBL" id="QTSX02003562">
    <property type="protein sequence ID" value="KAJ9070741.1"/>
    <property type="molecule type" value="Genomic_DNA"/>
</dbReference>
<gene>
    <name evidence="1" type="ORF">DSO57_1004662</name>
</gene>
<organism evidence="1 2">
    <name type="scientific">Entomophthora muscae</name>
    <dbReference type="NCBI Taxonomy" id="34485"/>
    <lineage>
        <taxon>Eukaryota</taxon>
        <taxon>Fungi</taxon>
        <taxon>Fungi incertae sedis</taxon>
        <taxon>Zoopagomycota</taxon>
        <taxon>Entomophthoromycotina</taxon>
        <taxon>Entomophthoromycetes</taxon>
        <taxon>Entomophthorales</taxon>
        <taxon>Entomophthoraceae</taxon>
        <taxon>Entomophthora</taxon>
    </lineage>
</organism>
<accession>A0ACC2T835</accession>
<protein>
    <submittedName>
        <fullName evidence="1">Uncharacterized protein</fullName>
    </submittedName>
</protein>
<keyword evidence="2" id="KW-1185">Reference proteome</keyword>
<comment type="caution">
    <text evidence="1">The sequence shown here is derived from an EMBL/GenBank/DDBJ whole genome shotgun (WGS) entry which is preliminary data.</text>
</comment>
<dbReference type="Proteomes" id="UP001165960">
    <property type="component" value="Unassembled WGS sequence"/>
</dbReference>
<reference evidence="1" key="1">
    <citation type="submission" date="2022-04" db="EMBL/GenBank/DDBJ databases">
        <title>Genome of the entomopathogenic fungus Entomophthora muscae.</title>
        <authorList>
            <person name="Elya C."/>
            <person name="Lovett B.R."/>
            <person name="Lee E."/>
            <person name="Macias A.M."/>
            <person name="Hajek A.E."/>
            <person name="De Bivort B.L."/>
            <person name="Kasson M.T."/>
            <person name="De Fine Licht H.H."/>
            <person name="Stajich J.E."/>
        </authorList>
    </citation>
    <scope>NUCLEOTIDE SEQUENCE</scope>
    <source>
        <strain evidence="1">Berkeley</strain>
    </source>
</reference>